<dbReference type="InterPro" id="IPR057031">
    <property type="entry name" value="SFR19-like_C"/>
</dbReference>
<dbReference type="InterPro" id="IPR042841">
    <property type="entry name" value="SCAF1"/>
</dbReference>
<dbReference type="EMBL" id="HACG01020924">
    <property type="protein sequence ID" value="CEK67789.1"/>
    <property type="molecule type" value="Transcribed_RNA"/>
</dbReference>
<feature type="region of interest" description="Disordered" evidence="1">
    <location>
        <begin position="322"/>
        <end position="372"/>
    </location>
</feature>
<protein>
    <recommendedName>
        <fullName evidence="2">SFR19-like C-terminal domain-containing protein</fullName>
    </recommendedName>
</protein>
<feature type="compositionally biased region" description="Basic and acidic residues" evidence="1">
    <location>
        <begin position="342"/>
        <end position="352"/>
    </location>
</feature>
<dbReference type="AlphaFoldDB" id="A0A0B6ZGR3"/>
<feature type="compositionally biased region" description="Basic residues" evidence="1">
    <location>
        <begin position="18"/>
        <end position="28"/>
    </location>
</feature>
<proteinExistence type="predicted"/>
<evidence type="ECO:0000256" key="1">
    <source>
        <dbReference type="SAM" id="MobiDB-lite"/>
    </source>
</evidence>
<feature type="compositionally biased region" description="Basic residues" evidence="1">
    <location>
        <begin position="36"/>
        <end position="45"/>
    </location>
</feature>
<organism evidence="3">
    <name type="scientific">Arion vulgaris</name>
    <dbReference type="NCBI Taxonomy" id="1028688"/>
    <lineage>
        <taxon>Eukaryota</taxon>
        <taxon>Metazoa</taxon>
        <taxon>Spiralia</taxon>
        <taxon>Lophotrochozoa</taxon>
        <taxon>Mollusca</taxon>
        <taxon>Gastropoda</taxon>
        <taxon>Heterobranchia</taxon>
        <taxon>Euthyneura</taxon>
        <taxon>Panpulmonata</taxon>
        <taxon>Eupulmonata</taxon>
        <taxon>Stylommatophora</taxon>
        <taxon>Helicina</taxon>
        <taxon>Arionoidea</taxon>
        <taxon>Arionidae</taxon>
        <taxon>Arion</taxon>
    </lineage>
</organism>
<feature type="region of interest" description="Disordered" evidence="1">
    <location>
        <begin position="1"/>
        <end position="202"/>
    </location>
</feature>
<accession>A0A0B6ZGR3</accession>
<sequence>DGESRYRSWRSRSSSGSPKRRAEKRRKSKDHEEKSRHSRRVRKSRWNNEEEEQNENVEENVEKQEEEIEQKNDSSALPATQANGYSPAVITDRHPLATGPYQSQQYPIGIASYSYPGAPVPNLPCSQPPPHSHPHAHTQTHPHAPHSGPHFSHSASLNQSPYSHIPSRPPHPDAKQQHHHGYPTSYYRQPHHASVVQKAPPPPHPYPHAVYTGHYPPQSGQSASTLAHPNPHMAAASQHHSGYPRYPPAITHQYAHSAPHAAYPPRPVAPGLASPAVYSLATSAASGYPPQQHLSASNTPTIPRYTNTTLAVKQEPSIPHTVAAVKQESSTSATRRPLPTHPETKRQRETIKESSPNDVKPARASYRISPPTSTIKGVTTYDKVDSSILLNEVKKGFRQLVEDAVRSALKGAWSSKKITKEEYKDIFKRAVEKVCGSKETVVNQEKIQSLVNAYVIKARRTRKAMPT</sequence>
<gene>
    <name evidence="3" type="primary">ORF63892</name>
</gene>
<reference evidence="3" key="1">
    <citation type="submission" date="2014-12" db="EMBL/GenBank/DDBJ databases">
        <title>Insight into the proteome of Arion vulgaris.</title>
        <authorList>
            <person name="Aradska J."/>
            <person name="Bulat T."/>
            <person name="Smidak R."/>
            <person name="Sarate P."/>
            <person name="Gangsoo J."/>
            <person name="Sialana F."/>
            <person name="Bilban M."/>
            <person name="Lubec G."/>
        </authorList>
    </citation>
    <scope>NUCLEOTIDE SEQUENCE</scope>
    <source>
        <tissue evidence="3">Skin</tissue>
    </source>
</reference>
<feature type="compositionally biased region" description="Polar residues" evidence="1">
    <location>
        <begin position="153"/>
        <end position="162"/>
    </location>
</feature>
<feature type="compositionally biased region" description="Basic residues" evidence="1">
    <location>
        <begin position="132"/>
        <end position="144"/>
    </location>
</feature>
<name>A0A0B6ZGR3_9EUPU</name>
<evidence type="ECO:0000259" key="2">
    <source>
        <dbReference type="Pfam" id="PF23030"/>
    </source>
</evidence>
<feature type="compositionally biased region" description="Acidic residues" evidence="1">
    <location>
        <begin position="49"/>
        <end position="68"/>
    </location>
</feature>
<feature type="compositionally biased region" description="Polar residues" evidence="1">
    <location>
        <begin position="73"/>
        <end position="84"/>
    </location>
</feature>
<evidence type="ECO:0000313" key="3">
    <source>
        <dbReference type="EMBL" id="CEK67789.1"/>
    </source>
</evidence>
<feature type="domain" description="SFR19-like C-terminal" evidence="2">
    <location>
        <begin position="397"/>
        <end position="464"/>
    </location>
</feature>
<dbReference type="GO" id="GO:0099122">
    <property type="term" value="F:RNA polymerase II C-terminal domain binding"/>
    <property type="evidence" value="ECO:0007669"/>
    <property type="project" value="TreeGrafter"/>
</dbReference>
<feature type="compositionally biased region" description="Pro residues" evidence="1">
    <location>
        <begin position="118"/>
        <end position="131"/>
    </location>
</feature>
<feature type="non-terminal residue" evidence="3">
    <location>
        <position position="1"/>
    </location>
</feature>
<dbReference type="Pfam" id="PF23030">
    <property type="entry name" value="SCAF11-like_C"/>
    <property type="match status" value="1"/>
</dbReference>
<dbReference type="PANTHER" id="PTHR47013:SF1">
    <property type="entry name" value="SPLICING FACTOR, ARGININE_SERINE-RICH 19"/>
    <property type="match status" value="1"/>
</dbReference>
<dbReference type="PANTHER" id="PTHR47013">
    <property type="entry name" value="SPLICING FACTOR, ARGININE/SERINE-RICH 19"/>
    <property type="match status" value="1"/>
</dbReference>